<keyword evidence="4" id="KW-1185">Reference proteome</keyword>
<name>A0A1G5AV05_9FLAO</name>
<gene>
    <name evidence="3" type="ORF">SAMN02927903_00162</name>
</gene>
<feature type="domain" description="Xaa-Pro dipeptidyl-peptidase C-terminal" evidence="2">
    <location>
        <begin position="325"/>
        <end position="549"/>
    </location>
</feature>
<dbReference type="Gene3D" id="1.10.3020.10">
    <property type="entry name" value="alpha-amino acid ester hydrolase ( Helical cap domain)"/>
    <property type="match status" value="1"/>
</dbReference>
<dbReference type="Pfam" id="PF02129">
    <property type="entry name" value="Peptidase_S15"/>
    <property type="match status" value="1"/>
</dbReference>
<dbReference type="GO" id="GO:0008239">
    <property type="term" value="F:dipeptidyl-peptidase activity"/>
    <property type="evidence" value="ECO:0007669"/>
    <property type="project" value="InterPro"/>
</dbReference>
<dbReference type="InterPro" id="IPR029058">
    <property type="entry name" value="AB_hydrolase_fold"/>
</dbReference>
<evidence type="ECO:0000259" key="2">
    <source>
        <dbReference type="SMART" id="SM00939"/>
    </source>
</evidence>
<dbReference type="EMBL" id="FMVF01000002">
    <property type="protein sequence ID" value="SCX81693.1"/>
    <property type="molecule type" value="Genomic_DNA"/>
</dbReference>
<dbReference type="PROSITE" id="PS51257">
    <property type="entry name" value="PROKAR_LIPOPROTEIN"/>
    <property type="match status" value="1"/>
</dbReference>
<evidence type="ECO:0000313" key="4">
    <source>
        <dbReference type="Proteomes" id="UP000199354"/>
    </source>
</evidence>
<reference evidence="3 4" key="1">
    <citation type="submission" date="2016-10" db="EMBL/GenBank/DDBJ databases">
        <authorList>
            <person name="de Groot N.N."/>
        </authorList>
    </citation>
    <scope>NUCLEOTIDE SEQUENCE [LARGE SCALE GENOMIC DNA]</scope>
    <source>
        <strain evidence="3 4">CGMCC 1.7031</strain>
    </source>
</reference>
<dbReference type="InterPro" id="IPR008979">
    <property type="entry name" value="Galactose-bd-like_sf"/>
</dbReference>
<dbReference type="AlphaFoldDB" id="A0A1G5AV05"/>
<keyword evidence="1" id="KW-0378">Hydrolase</keyword>
<dbReference type="SUPFAM" id="SSF53474">
    <property type="entry name" value="alpha/beta-Hydrolases"/>
    <property type="match status" value="1"/>
</dbReference>
<protein>
    <recommendedName>
        <fullName evidence="2">Xaa-Pro dipeptidyl-peptidase C-terminal domain-containing protein</fullName>
    </recommendedName>
</protein>
<evidence type="ECO:0000313" key="3">
    <source>
        <dbReference type="EMBL" id="SCX81693.1"/>
    </source>
</evidence>
<dbReference type="Pfam" id="PF08530">
    <property type="entry name" value="PepX_C"/>
    <property type="match status" value="1"/>
</dbReference>
<dbReference type="NCBIfam" id="TIGR00976">
    <property type="entry name" value="CocE_NonD"/>
    <property type="match status" value="1"/>
</dbReference>
<dbReference type="InterPro" id="IPR000383">
    <property type="entry name" value="Xaa-Pro-like_dom"/>
</dbReference>
<dbReference type="Gene3D" id="2.60.120.260">
    <property type="entry name" value="Galactose-binding domain-like"/>
    <property type="match status" value="1"/>
</dbReference>
<dbReference type="InterPro" id="IPR013736">
    <property type="entry name" value="Xaa-Pro_dipept_C"/>
</dbReference>
<dbReference type="RefSeq" id="WP_244503386.1">
    <property type="nucleotide sequence ID" value="NZ_FMVF01000002.1"/>
</dbReference>
<dbReference type="InterPro" id="IPR005674">
    <property type="entry name" value="CocE/Ser_esterase"/>
</dbReference>
<dbReference type="SMART" id="SM00939">
    <property type="entry name" value="PepX_C"/>
    <property type="match status" value="1"/>
</dbReference>
<dbReference type="STRING" id="490189.SAMN02927903_00162"/>
<sequence>MRRIGVYGVAMALACAFSGNVRGQSAAVLSDSLFVIRDSVEIPTRSGIPISAIVVRKKGNDAPLPAVLFYTTYFQGPKDAVLGKRSAIRDYVGVVAYARGIRTNLKHYAPYEHESGDLYDIIDWVAKQSWCDGRVGMLGGSYTGFAQWAAAKKRHPALKTIVPQVAVMPGFDAPMENNVPIGNVFSWAHENIYRFPAIGRGLVFEWFNAGSSFRGLDSLEGHPSPIFQKWLAHPAYDAYWRSLAPTDAEYAQIDIPILSTTGYYDGSQIGALQYYKSHLKNNPNAEHYLVIGPYDHWGGQRNAASNLMGYDIDPVAQVNMGDLAYQWMDYIMKAHPKPDLLRDKVNYEVMGGNHWKHAPSVDKMANNKLKFYLNGAKLSSKPDGSRYVSQTVDFKDRENQNAYYTPTIVFDTLDVSNGRVFVGEPFAKSIEISGSFEGELCVTINKKDMDVSLAFYELTANGKYFFLTRYVGRASYAKDRTKRSLIEPGRRTKIPLAATRVVSKKMEKGSRLVVLLNVNKHPFEVVNYGSGKEVSDETIDDAGAPLEVKWHGDSFISVPIWED</sequence>
<dbReference type="Gene3D" id="3.40.50.1820">
    <property type="entry name" value="alpha/beta hydrolase"/>
    <property type="match status" value="1"/>
</dbReference>
<evidence type="ECO:0000256" key="1">
    <source>
        <dbReference type="ARBA" id="ARBA00022801"/>
    </source>
</evidence>
<dbReference type="Proteomes" id="UP000199354">
    <property type="component" value="Unassembled WGS sequence"/>
</dbReference>
<organism evidence="3 4">
    <name type="scientific">Flavobacterium caeni</name>
    <dbReference type="NCBI Taxonomy" id="490189"/>
    <lineage>
        <taxon>Bacteria</taxon>
        <taxon>Pseudomonadati</taxon>
        <taxon>Bacteroidota</taxon>
        <taxon>Flavobacteriia</taxon>
        <taxon>Flavobacteriales</taxon>
        <taxon>Flavobacteriaceae</taxon>
        <taxon>Flavobacterium</taxon>
    </lineage>
</organism>
<dbReference type="SUPFAM" id="SSF49785">
    <property type="entry name" value="Galactose-binding domain-like"/>
    <property type="match status" value="1"/>
</dbReference>
<proteinExistence type="predicted"/>
<accession>A0A1G5AV05</accession>